<dbReference type="AlphaFoldDB" id="A0A165EBH2"/>
<evidence type="ECO:0000313" key="4">
    <source>
        <dbReference type="Proteomes" id="UP000076842"/>
    </source>
</evidence>
<evidence type="ECO:0000313" key="3">
    <source>
        <dbReference type="EMBL" id="KZT54503.1"/>
    </source>
</evidence>
<evidence type="ECO:0000259" key="2">
    <source>
        <dbReference type="PROSITE" id="PS51112"/>
    </source>
</evidence>
<dbReference type="InParanoid" id="A0A165EBH2"/>
<dbReference type="SUPFAM" id="SSF143447">
    <property type="entry name" value="AMMECR1-like"/>
    <property type="match status" value="2"/>
</dbReference>
<evidence type="ECO:0000256" key="1">
    <source>
        <dbReference type="SAM" id="MobiDB-lite"/>
    </source>
</evidence>
<dbReference type="PROSITE" id="PS51112">
    <property type="entry name" value="AMMECR1"/>
    <property type="match status" value="1"/>
</dbReference>
<proteinExistence type="predicted"/>
<dbReference type="PANTHER" id="PTHR13016">
    <property type="entry name" value="AMMECR1 HOMOLOG"/>
    <property type="match status" value="1"/>
</dbReference>
<sequence length="269" mass="30436">MAPNGKEHGVVVINGDSDGAVEQQEEAEVCTKLHCFYCCDALYTFFKEVDMLPPGFKAGKFPLFVTWNIRSSRPGGHARLRGCIGNFEAQDLYEGLKEYAIIAARQDTRFNPISEKELPRLECQVSLLTDFEDAKNYLDWEIGVHGIYLSFPYPLTLPPPSSLEPSPLSSNTSTPVPASERSRAHWWSRGNAPRLRNLNATYLPEVAPEQGWTKVEAVDSAIRKAGWDGRITEEIRRSIKLRRYQSRKCGVTWEEFLAWRAEQVGLQEA</sequence>
<keyword evidence="4" id="KW-1185">Reference proteome</keyword>
<dbReference type="FunCoup" id="A0A165EBH2">
    <property type="interactions" value="520"/>
</dbReference>
<dbReference type="EMBL" id="KV424012">
    <property type="protein sequence ID" value="KZT54503.1"/>
    <property type="molecule type" value="Genomic_DNA"/>
</dbReference>
<dbReference type="InterPro" id="IPR027485">
    <property type="entry name" value="AMMECR1_N"/>
</dbReference>
<dbReference type="InterPro" id="IPR002733">
    <property type="entry name" value="AMMECR1_domain"/>
</dbReference>
<dbReference type="InterPro" id="IPR036071">
    <property type="entry name" value="AMMECR1_dom_sf"/>
</dbReference>
<dbReference type="Proteomes" id="UP000076842">
    <property type="component" value="Unassembled WGS sequence"/>
</dbReference>
<accession>A0A165EBH2</accession>
<organism evidence="3 4">
    <name type="scientific">Calocera cornea HHB12733</name>
    <dbReference type="NCBI Taxonomy" id="1353952"/>
    <lineage>
        <taxon>Eukaryota</taxon>
        <taxon>Fungi</taxon>
        <taxon>Dikarya</taxon>
        <taxon>Basidiomycota</taxon>
        <taxon>Agaricomycotina</taxon>
        <taxon>Dacrymycetes</taxon>
        <taxon>Dacrymycetales</taxon>
        <taxon>Dacrymycetaceae</taxon>
        <taxon>Calocera</taxon>
    </lineage>
</organism>
<dbReference type="InterPro" id="IPR023473">
    <property type="entry name" value="AMMECR1"/>
</dbReference>
<dbReference type="Gene3D" id="3.30.700.20">
    <property type="entry name" value="Hypothetical protein ph0010, domain 1"/>
    <property type="match status" value="1"/>
</dbReference>
<dbReference type="Gene3D" id="3.30.1490.150">
    <property type="entry name" value="Hypothetical protein ph0010, domain 2"/>
    <property type="match status" value="1"/>
</dbReference>
<feature type="compositionally biased region" description="Low complexity" evidence="1">
    <location>
        <begin position="163"/>
        <end position="177"/>
    </location>
</feature>
<dbReference type="OrthoDB" id="24630at2759"/>
<feature type="domain" description="AMMECR1" evidence="2">
    <location>
        <begin position="23"/>
        <end position="260"/>
    </location>
</feature>
<dbReference type="Pfam" id="PF01871">
    <property type="entry name" value="AMMECR1"/>
    <property type="match status" value="2"/>
</dbReference>
<gene>
    <name evidence="3" type="ORF">CALCODRAFT_499694</name>
</gene>
<reference evidence="3 4" key="1">
    <citation type="journal article" date="2016" name="Mol. Biol. Evol.">
        <title>Comparative Genomics of Early-Diverging Mushroom-Forming Fungi Provides Insights into the Origins of Lignocellulose Decay Capabilities.</title>
        <authorList>
            <person name="Nagy L.G."/>
            <person name="Riley R."/>
            <person name="Tritt A."/>
            <person name="Adam C."/>
            <person name="Daum C."/>
            <person name="Floudas D."/>
            <person name="Sun H."/>
            <person name="Yadav J.S."/>
            <person name="Pangilinan J."/>
            <person name="Larsson K.H."/>
            <person name="Matsuura K."/>
            <person name="Barry K."/>
            <person name="Labutti K."/>
            <person name="Kuo R."/>
            <person name="Ohm R.A."/>
            <person name="Bhattacharya S.S."/>
            <person name="Shirouzu T."/>
            <person name="Yoshinaga Y."/>
            <person name="Martin F.M."/>
            <person name="Grigoriev I.V."/>
            <person name="Hibbett D.S."/>
        </authorList>
    </citation>
    <scope>NUCLEOTIDE SEQUENCE [LARGE SCALE GENOMIC DNA]</scope>
    <source>
        <strain evidence="3 4">HHB12733</strain>
    </source>
</reference>
<feature type="region of interest" description="Disordered" evidence="1">
    <location>
        <begin position="162"/>
        <end position="184"/>
    </location>
</feature>
<protein>
    <recommendedName>
        <fullName evidence="2">AMMECR1 domain-containing protein</fullName>
    </recommendedName>
</protein>
<dbReference type="PANTHER" id="PTHR13016:SF0">
    <property type="entry name" value="AMME SYNDROME CANDIDATE GENE 1 PROTEIN"/>
    <property type="match status" value="1"/>
</dbReference>
<name>A0A165EBH2_9BASI</name>
<dbReference type="STRING" id="1353952.A0A165EBH2"/>